<dbReference type="GeneTree" id="ENSGT00390000013207"/>
<dbReference type="Proteomes" id="UP000265040">
    <property type="component" value="Chromosome 22"/>
</dbReference>
<reference evidence="3" key="3">
    <citation type="submission" date="2025-09" db="UniProtKB">
        <authorList>
            <consortium name="Ensembl"/>
        </authorList>
    </citation>
    <scope>IDENTIFICATION</scope>
</reference>
<dbReference type="Ensembl" id="ENSATET00000075997.1">
    <property type="protein sequence ID" value="ENSATEP00000076342.1"/>
    <property type="gene ID" value="ENSATEG00000033084.1"/>
</dbReference>
<sequence length="529" mass="59779">MDSPGRSSSVSSSVSTQRPHRVYRRFLTDSAATLRFSPELGVHSFSQADFSQVFRPTGVLKPAARRRLYGPAPKLQHRELPPLVESSVDHSPPHRRTQMKEVQPVHKAAPKKLLLLNDSRHHRNLQRWSPSVLDTMTPHTSNKSVTTVTLIKDQNQVLITQPQSGPDILSWTAAHCLDLEADCRGVIERLLEELFLCQDEELPSSEIQSPDFQLVVSLLIFLSKQTTLVRSLLAEHLNSPEQESRLLTCNTLSSLHGPINKDVVHKLIHLMWNDQSDEVRFAAAEALIKMGKAQDVQNQLSWKLEGELGLQGKMRALDLISSLKLMTVKLLESFGSCFIDEFTSVRKQACVTAASLQLTDDMVASRVLELMETDVAQEVRLSALTAVAALGLSSADVQETLLRCVEMEEDADLRLAVCQLLRDVGVPKTRLQDFLLQRVDAESSSLVRRMMKEILHQCDFSLNKKHCSSHSSSLQVKHHREWRIITEKVFLLEKLQEERHQRRHLQPSTLARLLSRHCSTDSDEVTDEH</sequence>
<name>A0AAQ6IQZ6_ANATE</name>
<dbReference type="GeneID" id="113147877"/>
<dbReference type="RefSeq" id="XP_026194941.1">
    <property type="nucleotide sequence ID" value="XM_026339156.1"/>
</dbReference>
<dbReference type="InterPro" id="IPR016024">
    <property type="entry name" value="ARM-type_fold"/>
</dbReference>
<dbReference type="AlphaFoldDB" id="A0AAQ6IQZ6"/>
<dbReference type="CTD" id="399671"/>
<dbReference type="Gene3D" id="1.25.10.10">
    <property type="entry name" value="Leucine-rich Repeat Variant"/>
    <property type="match status" value="1"/>
</dbReference>
<dbReference type="PANTHER" id="PTHR12697:SF20">
    <property type="entry name" value="HEAT REPEAT-CONTAINING PROTEIN 4"/>
    <property type="match status" value="1"/>
</dbReference>
<dbReference type="GO" id="GO:0016491">
    <property type="term" value="F:oxidoreductase activity"/>
    <property type="evidence" value="ECO:0007669"/>
    <property type="project" value="TreeGrafter"/>
</dbReference>
<dbReference type="SUPFAM" id="SSF48371">
    <property type="entry name" value="ARM repeat"/>
    <property type="match status" value="1"/>
</dbReference>
<keyword evidence="4" id="KW-1185">Reference proteome</keyword>
<dbReference type="InterPro" id="IPR000357">
    <property type="entry name" value="HEAT"/>
</dbReference>
<evidence type="ECO:0000256" key="2">
    <source>
        <dbReference type="SAM" id="MobiDB-lite"/>
    </source>
</evidence>
<dbReference type="PANTHER" id="PTHR12697">
    <property type="entry name" value="PBS LYASE HEAT-LIKE PROTEIN"/>
    <property type="match status" value="1"/>
</dbReference>
<evidence type="ECO:0000313" key="3">
    <source>
        <dbReference type="Ensembl" id="ENSATEP00000076342.1"/>
    </source>
</evidence>
<evidence type="ECO:0000256" key="1">
    <source>
        <dbReference type="ARBA" id="ARBA00022737"/>
    </source>
</evidence>
<accession>A0AAQ6IQZ6</accession>
<dbReference type="Pfam" id="PF02985">
    <property type="entry name" value="HEAT"/>
    <property type="match status" value="1"/>
</dbReference>
<organism evidence="3 4">
    <name type="scientific">Anabas testudineus</name>
    <name type="common">Climbing perch</name>
    <name type="synonym">Anthias testudineus</name>
    <dbReference type="NCBI Taxonomy" id="64144"/>
    <lineage>
        <taxon>Eukaryota</taxon>
        <taxon>Metazoa</taxon>
        <taxon>Chordata</taxon>
        <taxon>Craniata</taxon>
        <taxon>Vertebrata</taxon>
        <taxon>Euteleostomi</taxon>
        <taxon>Actinopterygii</taxon>
        <taxon>Neopterygii</taxon>
        <taxon>Teleostei</taxon>
        <taxon>Neoteleostei</taxon>
        <taxon>Acanthomorphata</taxon>
        <taxon>Anabantaria</taxon>
        <taxon>Anabantiformes</taxon>
        <taxon>Anabantoidei</taxon>
        <taxon>Anabantidae</taxon>
        <taxon>Anabas</taxon>
    </lineage>
</organism>
<reference evidence="3 4" key="1">
    <citation type="submission" date="2021-04" db="EMBL/GenBank/DDBJ databases">
        <authorList>
            <consortium name="Wellcome Sanger Institute Data Sharing"/>
        </authorList>
    </citation>
    <scope>NUCLEOTIDE SEQUENCE [LARGE SCALE GENOMIC DNA]</scope>
</reference>
<dbReference type="InterPro" id="IPR011989">
    <property type="entry name" value="ARM-like"/>
</dbReference>
<keyword evidence="1" id="KW-0677">Repeat</keyword>
<evidence type="ECO:0000313" key="4">
    <source>
        <dbReference type="Proteomes" id="UP000265040"/>
    </source>
</evidence>
<protein>
    <submittedName>
        <fullName evidence="3">Uncharacterized protein</fullName>
    </submittedName>
</protein>
<reference evidence="3" key="2">
    <citation type="submission" date="2025-08" db="UniProtKB">
        <authorList>
            <consortium name="Ensembl"/>
        </authorList>
    </citation>
    <scope>IDENTIFICATION</scope>
</reference>
<proteinExistence type="predicted"/>
<feature type="region of interest" description="Disordered" evidence="2">
    <location>
        <begin position="84"/>
        <end position="104"/>
    </location>
</feature>